<gene>
    <name evidence="2" type="ORF">ACFFX0_18330</name>
    <name evidence="3" type="ORF">ACFFX0_29790</name>
</gene>
<organism evidence="2 4">
    <name type="scientific">Citricoccus parietis</name>
    <dbReference type="NCBI Taxonomy" id="592307"/>
    <lineage>
        <taxon>Bacteria</taxon>
        <taxon>Bacillati</taxon>
        <taxon>Actinomycetota</taxon>
        <taxon>Actinomycetes</taxon>
        <taxon>Micrococcales</taxon>
        <taxon>Micrococcaceae</taxon>
        <taxon>Citricoccus</taxon>
    </lineage>
</organism>
<sequence>MPPTLQCHARLPRDVCESIGRAEGTGTGCPASRKGKPVRSLVGSVREGDRRSHPRSQHHLGLVKREVAGSVVQRRGVLRVDARGGRDKLVVSITCHLLAGDESVEAVLWDASIGERFSQRLNGEARRRASGVFTLRCTANAYNREGIR</sequence>
<name>A0ABV5G327_9MICC</name>
<evidence type="ECO:0000313" key="3">
    <source>
        <dbReference type="EMBL" id="MFB9075144.1"/>
    </source>
</evidence>
<evidence type="ECO:0000256" key="1">
    <source>
        <dbReference type="SAM" id="MobiDB-lite"/>
    </source>
</evidence>
<evidence type="ECO:0000313" key="4">
    <source>
        <dbReference type="Proteomes" id="UP001589575"/>
    </source>
</evidence>
<feature type="region of interest" description="Disordered" evidence="1">
    <location>
        <begin position="22"/>
        <end position="56"/>
    </location>
</feature>
<protein>
    <recommendedName>
        <fullName evidence="5">Single-stranded DNA-binding protein</fullName>
    </recommendedName>
</protein>
<evidence type="ECO:0000313" key="2">
    <source>
        <dbReference type="EMBL" id="MFB9073054.1"/>
    </source>
</evidence>
<proteinExistence type="predicted"/>
<evidence type="ECO:0008006" key="5">
    <source>
        <dbReference type="Google" id="ProtNLM"/>
    </source>
</evidence>
<reference evidence="2 4" key="1">
    <citation type="submission" date="2024-09" db="EMBL/GenBank/DDBJ databases">
        <authorList>
            <person name="Sun Q."/>
            <person name="Mori K."/>
        </authorList>
    </citation>
    <scope>NUCLEOTIDE SEQUENCE [LARGE SCALE GENOMIC DNA]</scope>
    <source>
        <strain evidence="2 4">CCM 7609</strain>
    </source>
</reference>
<accession>A0ABV5G327</accession>
<dbReference type="EMBL" id="JBHMFI010000001">
    <property type="protein sequence ID" value="MFB9073054.1"/>
    <property type="molecule type" value="Genomic_DNA"/>
</dbReference>
<keyword evidence="4" id="KW-1185">Reference proteome</keyword>
<comment type="caution">
    <text evidence="2">The sequence shown here is derived from an EMBL/GenBank/DDBJ whole genome shotgun (WGS) entry which is preliminary data.</text>
</comment>
<dbReference type="EMBL" id="JBHMFI010000016">
    <property type="protein sequence ID" value="MFB9075144.1"/>
    <property type="molecule type" value="Genomic_DNA"/>
</dbReference>
<dbReference type="Proteomes" id="UP001589575">
    <property type="component" value="Unassembled WGS sequence"/>
</dbReference>